<dbReference type="Proteomes" id="UP000499080">
    <property type="component" value="Unassembled WGS sequence"/>
</dbReference>
<proteinExistence type="predicted"/>
<dbReference type="EMBL" id="BGPR01058906">
    <property type="protein sequence ID" value="GBO34984.1"/>
    <property type="molecule type" value="Genomic_DNA"/>
</dbReference>
<dbReference type="AlphaFoldDB" id="A0A4Y2WEB9"/>
<keyword evidence="2" id="KW-1185">Reference proteome</keyword>
<name>A0A4Y2WEB9_ARAVE</name>
<organism evidence="1 2">
    <name type="scientific">Araneus ventricosus</name>
    <name type="common">Orbweaver spider</name>
    <name type="synonym">Epeira ventricosa</name>
    <dbReference type="NCBI Taxonomy" id="182803"/>
    <lineage>
        <taxon>Eukaryota</taxon>
        <taxon>Metazoa</taxon>
        <taxon>Ecdysozoa</taxon>
        <taxon>Arthropoda</taxon>
        <taxon>Chelicerata</taxon>
        <taxon>Arachnida</taxon>
        <taxon>Araneae</taxon>
        <taxon>Araneomorphae</taxon>
        <taxon>Entelegynae</taxon>
        <taxon>Araneoidea</taxon>
        <taxon>Araneidae</taxon>
        <taxon>Araneus</taxon>
    </lineage>
</organism>
<comment type="caution">
    <text evidence="1">The sequence shown here is derived from an EMBL/GenBank/DDBJ whole genome shotgun (WGS) entry which is preliminary data.</text>
</comment>
<reference evidence="1 2" key="1">
    <citation type="journal article" date="2019" name="Sci. Rep.">
        <title>Orb-weaving spider Araneus ventricosus genome elucidates the spidroin gene catalogue.</title>
        <authorList>
            <person name="Kono N."/>
            <person name="Nakamura H."/>
            <person name="Ohtoshi R."/>
            <person name="Moran D.A.P."/>
            <person name="Shinohara A."/>
            <person name="Yoshida Y."/>
            <person name="Fujiwara M."/>
            <person name="Mori M."/>
            <person name="Tomita M."/>
            <person name="Arakawa K."/>
        </authorList>
    </citation>
    <scope>NUCLEOTIDE SEQUENCE [LARGE SCALE GENOMIC DNA]</scope>
</reference>
<evidence type="ECO:0000313" key="2">
    <source>
        <dbReference type="Proteomes" id="UP000499080"/>
    </source>
</evidence>
<sequence>MEAVTPIPWGYCAYSSSRFQNRIRFLLALGTTFCGFPFCERASLPFLWSHFSIMTQHSKWITNEDENPNFSTSPRPFSSDFCIDDGFWSGALQIALSGLSVNVQL</sequence>
<gene>
    <name evidence="1" type="ORF">AVEN_119628_1</name>
</gene>
<accession>A0A4Y2WEB9</accession>
<protein>
    <submittedName>
        <fullName evidence="1">Uncharacterized protein</fullName>
    </submittedName>
</protein>
<evidence type="ECO:0000313" key="1">
    <source>
        <dbReference type="EMBL" id="GBO34984.1"/>
    </source>
</evidence>